<dbReference type="PANTHER" id="PTHR43214:SF43">
    <property type="entry name" value="TWO-COMPONENT RESPONSE REGULATOR"/>
    <property type="match status" value="1"/>
</dbReference>
<dbReference type="PANTHER" id="PTHR43214">
    <property type="entry name" value="TWO-COMPONENT RESPONSE REGULATOR"/>
    <property type="match status" value="1"/>
</dbReference>
<dbReference type="Gene3D" id="3.40.50.2300">
    <property type="match status" value="1"/>
</dbReference>
<dbReference type="SUPFAM" id="SSF52172">
    <property type="entry name" value="CheY-like"/>
    <property type="match status" value="1"/>
</dbReference>
<feature type="domain" description="HTH luxR-type" evidence="2">
    <location>
        <begin position="138"/>
        <end position="203"/>
    </location>
</feature>
<dbReference type="RefSeq" id="WP_263412102.1">
    <property type="nucleotide sequence ID" value="NZ_BAABBH010000001.1"/>
</dbReference>
<sequence>MSATLERLRIGVILADPLRFEGLVALFGDTADLLPMLPTDAVRRSDLSLLILEASEELFALLAAFRRARAGLRILVLGESADPAYISRVVAAGAKGYMPRNATVAEMQMAIQVVADGSIWAPRKVLAGLIDTLSTTEPVRQRVQFTPREREVLQLLVLGSPDRDIAGALGLSVRTVQGMVRALLKRVGVSNRVALTVYVMEKHLIS</sequence>
<keyword evidence="1 3" id="KW-0238">DNA-binding</keyword>
<dbReference type="InterPro" id="IPR011006">
    <property type="entry name" value="CheY-like_superfamily"/>
</dbReference>
<dbReference type="Proteomes" id="UP001634747">
    <property type="component" value="Unassembled WGS sequence"/>
</dbReference>
<dbReference type="Pfam" id="PF00196">
    <property type="entry name" value="GerE"/>
    <property type="match status" value="1"/>
</dbReference>
<evidence type="ECO:0000256" key="1">
    <source>
        <dbReference type="ARBA" id="ARBA00023125"/>
    </source>
</evidence>
<dbReference type="GO" id="GO:0003677">
    <property type="term" value="F:DNA binding"/>
    <property type="evidence" value="ECO:0007669"/>
    <property type="project" value="UniProtKB-KW"/>
</dbReference>
<dbReference type="EMBL" id="JBJYXY010000001">
    <property type="protein sequence ID" value="MFN2976420.1"/>
    <property type="molecule type" value="Genomic_DNA"/>
</dbReference>
<reference evidence="3 4" key="1">
    <citation type="submission" date="2024-12" db="EMBL/GenBank/DDBJ databases">
        <authorList>
            <person name="Lee Y."/>
        </authorList>
    </citation>
    <scope>NUCLEOTIDE SEQUENCE [LARGE SCALE GENOMIC DNA]</scope>
    <source>
        <strain evidence="3 4">03SUJ4</strain>
    </source>
</reference>
<name>A0ABW9KND4_9BACT</name>
<comment type="caution">
    <text evidence="3">The sequence shown here is derived from an EMBL/GenBank/DDBJ whole genome shotgun (WGS) entry which is preliminary data.</text>
</comment>
<dbReference type="CDD" id="cd06170">
    <property type="entry name" value="LuxR_C_like"/>
    <property type="match status" value="1"/>
</dbReference>
<evidence type="ECO:0000313" key="3">
    <source>
        <dbReference type="EMBL" id="MFN2976420.1"/>
    </source>
</evidence>
<dbReference type="InterPro" id="IPR000792">
    <property type="entry name" value="Tscrpt_reg_LuxR_C"/>
</dbReference>
<dbReference type="PRINTS" id="PR00038">
    <property type="entry name" value="HTHLUXR"/>
</dbReference>
<dbReference type="SUPFAM" id="SSF46894">
    <property type="entry name" value="C-terminal effector domain of the bipartite response regulators"/>
    <property type="match status" value="1"/>
</dbReference>
<proteinExistence type="predicted"/>
<organism evidence="3 4">
    <name type="scientific">Terriglobus aquaticus</name>
    <dbReference type="NCBI Taxonomy" id="940139"/>
    <lineage>
        <taxon>Bacteria</taxon>
        <taxon>Pseudomonadati</taxon>
        <taxon>Acidobacteriota</taxon>
        <taxon>Terriglobia</taxon>
        <taxon>Terriglobales</taxon>
        <taxon>Acidobacteriaceae</taxon>
        <taxon>Terriglobus</taxon>
    </lineage>
</organism>
<dbReference type="SMART" id="SM00421">
    <property type="entry name" value="HTH_LUXR"/>
    <property type="match status" value="1"/>
</dbReference>
<accession>A0ABW9KND4</accession>
<gene>
    <name evidence="3" type="ORF">ACK2TP_11660</name>
</gene>
<dbReference type="PROSITE" id="PS50043">
    <property type="entry name" value="HTH_LUXR_2"/>
    <property type="match status" value="1"/>
</dbReference>
<evidence type="ECO:0000313" key="4">
    <source>
        <dbReference type="Proteomes" id="UP001634747"/>
    </source>
</evidence>
<dbReference type="InterPro" id="IPR016032">
    <property type="entry name" value="Sig_transdc_resp-reg_C-effctor"/>
</dbReference>
<evidence type="ECO:0000259" key="2">
    <source>
        <dbReference type="PROSITE" id="PS50043"/>
    </source>
</evidence>
<keyword evidence="4" id="KW-1185">Reference proteome</keyword>
<protein>
    <submittedName>
        <fullName evidence="3">DNA-binding response regulator</fullName>
    </submittedName>
</protein>
<dbReference type="InterPro" id="IPR039420">
    <property type="entry name" value="WalR-like"/>
</dbReference>